<dbReference type="Gramene" id="Os04t0591232-01">
    <property type="protein sequence ID" value="Os04t0591232-01"/>
    <property type="gene ID" value="Os04g0591232"/>
</dbReference>
<evidence type="ECO:0000313" key="2">
    <source>
        <dbReference type="EMBL" id="BAS90754.1"/>
    </source>
</evidence>
<gene>
    <name evidence="2" type="ordered locus">Os04g0591232</name>
    <name evidence="2" type="ORF">OSNPB_040591232</name>
</gene>
<dbReference type="Proteomes" id="UP000059680">
    <property type="component" value="Chromosome 4"/>
</dbReference>
<evidence type="ECO:0000313" key="3">
    <source>
        <dbReference type="Proteomes" id="UP000059680"/>
    </source>
</evidence>
<dbReference type="AlphaFoldDB" id="A0A0P0WE30"/>
<sequence>MTRDRGCLSMTRPVPDRSFLSTTRQLNNVHVCPSSCNTLPVMVRMKPGINLTRANVPSLRDNTLAPA</sequence>
<dbReference type="PaxDb" id="39947-A0A0P0WE30"/>
<reference evidence="3" key="1">
    <citation type="journal article" date="2005" name="Nature">
        <title>The map-based sequence of the rice genome.</title>
        <authorList>
            <consortium name="International rice genome sequencing project (IRGSP)"/>
            <person name="Matsumoto T."/>
            <person name="Wu J."/>
            <person name="Kanamori H."/>
            <person name="Katayose Y."/>
            <person name="Fujisawa M."/>
            <person name="Namiki N."/>
            <person name="Mizuno H."/>
            <person name="Yamamoto K."/>
            <person name="Antonio B.A."/>
            <person name="Baba T."/>
            <person name="Sakata K."/>
            <person name="Nagamura Y."/>
            <person name="Aoki H."/>
            <person name="Arikawa K."/>
            <person name="Arita K."/>
            <person name="Bito T."/>
            <person name="Chiden Y."/>
            <person name="Fujitsuka N."/>
            <person name="Fukunaka R."/>
            <person name="Hamada M."/>
            <person name="Harada C."/>
            <person name="Hayashi A."/>
            <person name="Hijishita S."/>
            <person name="Honda M."/>
            <person name="Hosokawa S."/>
            <person name="Ichikawa Y."/>
            <person name="Idonuma A."/>
            <person name="Iijima M."/>
            <person name="Ikeda M."/>
            <person name="Ikeno M."/>
            <person name="Ito K."/>
            <person name="Ito S."/>
            <person name="Ito T."/>
            <person name="Ito Y."/>
            <person name="Ito Y."/>
            <person name="Iwabuchi A."/>
            <person name="Kamiya K."/>
            <person name="Karasawa W."/>
            <person name="Kurita K."/>
            <person name="Katagiri S."/>
            <person name="Kikuta A."/>
            <person name="Kobayashi H."/>
            <person name="Kobayashi N."/>
            <person name="Machita K."/>
            <person name="Maehara T."/>
            <person name="Masukawa M."/>
            <person name="Mizubayashi T."/>
            <person name="Mukai Y."/>
            <person name="Nagasaki H."/>
            <person name="Nagata Y."/>
            <person name="Naito S."/>
            <person name="Nakashima M."/>
            <person name="Nakama Y."/>
            <person name="Nakamichi Y."/>
            <person name="Nakamura M."/>
            <person name="Meguro A."/>
            <person name="Negishi M."/>
            <person name="Ohta I."/>
            <person name="Ohta T."/>
            <person name="Okamoto M."/>
            <person name="Ono N."/>
            <person name="Saji S."/>
            <person name="Sakaguchi M."/>
            <person name="Sakai K."/>
            <person name="Shibata M."/>
            <person name="Shimokawa T."/>
            <person name="Song J."/>
            <person name="Takazaki Y."/>
            <person name="Terasawa K."/>
            <person name="Tsugane M."/>
            <person name="Tsuji K."/>
            <person name="Ueda S."/>
            <person name="Waki K."/>
            <person name="Yamagata H."/>
            <person name="Yamamoto M."/>
            <person name="Yamamoto S."/>
            <person name="Yamane H."/>
            <person name="Yoshiki S."/>
            <person name="Yoshihara R."/>
            <person name="Yukawa K."/>
            <person name="Zhong H."/>
            <person name="Yano M."/>
            <person name="Yuan Q."/>
            <person name="Ouyang S."/>
            <person name="Liu J."/>
            <person name="Jones K.M."/>
            <person name="Gansberger K."/>
            <person name="Moffat K."/>
            <person name="Hill J."/>
            <person name="Bera J."/>
            <person name="Fadrosh D."/>
            <person name="Jin S."/>
            <person name="Johri S."/>
            <person name="Kim M."/>
            <person name="Overton L."/>
            <person name="Reardon M."/>
            <person name="Tsitrin T."/>
            <person name="Vuong H."/>
            <person name="Weaver B."/>
            <person name="Ciecko A."/>
            <person name="Tallon L."/>
            <person name="Jackson J."/>
            <person name="Pai G."/>
            <person name="Aken S.V."/>
            <person name="Utterback T."/>
            <person name="Reidmuller S."/>
            <person name="Feldblyum T."/>
            <person name="Hsiao J."/>
            <person name="Zismann V."/>
            <person name="Iobst S."/>
            <person name="de Vazeille A.R."/>
            <person name="Buell C.R."/>
            <person name="Ying K."/>
            <person name="Li Y."/>
            <person name="Lu T."/>
            <person name="Huang Y."/>
            <person name="Zhao Q."/>
            <person name="Feng Q."/>
            <person name="Zhang L."/>
            <person name="Zhu J."/>
            <person name="Weng Q."/>
            <person name="Mu J."/>
            <person name="Lu Y."/>
            <person name="Fan D."/>
            <person name="Liu Y."/>
            <person name="Guan J."/>
            <person name="Zhang Y."/>
            <person name="Yu S."/>
            <person name="Liu X."/>
            <person name="Zhang Y."/>
            <person name="Hong G."/>
            <person name="Han B."/>
            <person name="Choisne N."/>
            <person name="Demange N."/>
            <person name="Orjeda G."/>
            <person name="Samain S."/>
            <person name="Cattolico L."/>
            <person name="Pelletier E."/>
            <person name="Couloux A."/>
            <person name="Segurens B."/>
            <person name="Wincker P."/>
            <person name="D'Hont A."/>
            <person name="Scarpelli C."/>
            <person name="Weissenbach J."/>
            <person name="Salanoubat M."/>
            <person name="Quetier F."/>
            <person name="Yu Y."/>
            <person name="Kim H.R."/>
            <person name="Rambo T."/>
            <person name="Currie J."/>
            <person name="Collura K."/>
            <person name="Luo M."/>
            <person name="Yang T."/>
            <person name="Ammiraju J.S.S."/>
            <person name="Engler F."/>
            <person name="Soderlund C."/>
            <person name="Wing R.A."/>
            <person name="Palmer L.E."/>
            <person name="de la Bastide M."/>
            <person name="Spiegel L."/>
            <person name="Nascimento L."/>
            <person name="Zutavern T."/>
            <person name="O'Shaughnessy A."/>
            <person name="Dike S."/>
            <person name="Dedhia N."/>
            <person name="Preston R."/>
            <person name="Balija V."/>
            <person name="McCombie W.R."/>
            <person name="Chow T."/>
            <person name="Chen H."/>
            <person name="Chung M."/>
            <person name="Chen C."/>
            <person name="Shaw J."/>
            <person name="Wu H."/>
            <person name="Hsiao K."/>
            <person name="Chao Y."/>
            <person name="Chu M."/>
            <person name="Cheng C."/>
            <person name="Hour A."/>
            <person name="Lee P."/>
            <person name="Lin S."/>
            <person name="Lin Y."/>
            <person name="Liou J."/>
            <person name="Liu S."/>
            <person name="Hsing Y."/>
            <person name="Raghuvanshi S."/>
            <person name="Mohanty A."/>
            <person name="Bharti A.K."/>
            <person name="Gaur A."/>
            <person name="Gupta V."/>
            <person name="Kumar D."/>
            <person name="Ravi V."/>
            <person name="Vij S."/>
            <person name="Kapur A."/>
            <person name="Khurana P."/>
            <person name="Khurana P."/>
            <person name="Khurana J.P."/>
            <person name="Tyagi A.K."/>
            <person name="Gaikwad K."/>
            <person name="Singh A."/>
            <person name="Dalal V."/>
            <person name="Srivastava S."/>
            <person name="Dixit A."/>
            <person name="Pal A.K."/>
            <person name="Ghazi I.A."/>
            <person name="Yadav M."/>
            <person name="Pandit A."/>
            <person name="Bhargava A."/>
            <person name="Sureshbabu K."/>
            <person name="Batra K."/>
            <person name="Sharma T.R."/>
            <person name="Mohapatra T."/>
            <person name="Singh N.K."/>
            <person name="Messing J."/>
            <person name="Nelson A.B."/>
            <person name="Fuks G."/>
            <person name="Kavchok S."/>
            <person name="Keizer G."/>
            <person name="Linton E."/>
            <person name="Llaca V."/>
            <person name="Song R."/>
            <person name="Tanyolac B."/>
            <person name="Young S."/>
            <person name="Ho-Il K."/>
            <person name="Hahn J.H."/>
            <person name="Sangsakoo G."/>
            <person name="Vanavichit A."/>
            <person name="de Mattos Luiz.A.T."/>
            <person name="Zimmer P.D."/>
            <person name="Malone G."/>
            <person name="Dellagostin O."/>
            <person name="de Oliveira A.C."/>
            <person name="Bevan M."/>
            <person name="Bancroft I."/>
            <person name="Minx P."/>
            <person name="Cordum H."/>
            <person name="Wilson R."/>
            <person name="Cheng Z."/>
            <person name="Jin W."/>
            <person name="Jiang J."/>
            <person name="Leong S.A."/>
            <person name="Iwama H."/>
            <person name="Gojobori T."/>
            <person name="Itoh T."/>
            <person name="Niimura Y."/>
            <person name="Fujii Y."/>
            <person name="Habara T."/>
            <person name="Sakai H."/>
            <person name="Sato Y."/>
            <person name="Wilson G."/>
            <person name="Kumar K."/>
            <person name="McCouch S."/>
            <person name="Juretic N."/>
            <person name="Hoen D."/>
            <person name="Wright S."/>
            <person name="Bruskiewich R."/>
            <person name="Bureau T."/>
            <person name="Miyao A."/>
            <person name="Hirochika H."/>
            <person name="Nishikawa T."/>
            <person name="Kadowaki K."/>
            <person name="Sugiura M."/>
            <person name="Burr B."/>
            <person name="Sasaki T."/>
        </authorList>
    </citation>
    <scope>NUCLEOTIDE SEQUENCE [LARGE SCALE GENOMIC DNA]</scope>
    <source>
        <strain evidence="3">cv. Nipponbare</strain>
    </source>
</reference>
<reference evidence="2 3" key="2">
    <citation type="journal article" date="2013" name="Plant Cell Physiol.">
        <title>Rice Annotation Project Database (RAP-DB): an integrative and interactive database for rice genomics.</title>
        <authorList>
            <person name="Sakai H."/>
            <person name="Lee S.S."/>
            <person name="Tanaka T."/>
            <person name="Numa H."/>
            <person name="Kim J."/>
            <person name="Kawahara Y."/>
            <person name="Wakimoto H."/>
            <person name="Yang C.C."/>
            <person name="Iwamoto M."/>
            <person name="Abe T."/>
            <person name="Yamada Y."/>
            <person name="Muto A."/>
            <person name="Inokuchi H."/>
            <person name="Ikemura T."/>
            <person name="Matsumoto T."/>
            <person name="Sasaki T."/>
            <person name="Itoh T."/>
        </authorList>
    </citation>
    <scope>NUCLEOTIDE SEQUENCE [LARGE SCALE GENOMIC DNA]</scope>
    <source>
        <strain evidence="3">cv. Nipponbare</strain>
    </source>
</reference>
<accession>A0A0P0WE30</accession>
<dbReference type="Pfam" id="PF06882">
    <property type="entry name" value="DUF1263"/>
    <property type="match status" value="1"/>
</dbReference>
<name>A0A0P0WE30_ORYSJ</name>
<evidence type="ECO:0000259" key="1">
    <source>
        <dbReference type="Pfam" id="PF06882"/>
    </source>
</evidence>
<feature type="domain" description="DUF1263" evidence="1">
    <location>
        <begin position="28"/>
        <end position="67"/>
    </location>
</feature>
<dbReference type="InParanoid" id="A0A0P0WE30"/>
<dbReference type="InterPro" id="IPR010685">
    <property type="entry name" value="DUF1263"/>
</dbReference>
<organism evidence="2 3">
    <name type="scientific">Oryza sativa subsp. japonica</name>
    <name type="common">Rice</name>
    <dbReference type="NCBI Taxonomy" id="39947"/>
    <lineage>
        <taxon>Eukaryota</taxon>
        <taxon>Viridiplantae</taxon>
        <taxon>Streptophyta</taxon>
        <taxon>Embryophyta</taxon>
        <taxon>Tracheophyta</taxon>
        <taxon>Spermatophyta</taxon>
        <taxon>Magnoliopsida</taxon>
        <taxon>Liliopsida</taxon>
        <taxon>Poales</taxon>
        <taxon>Poaceae</taxon>
        <taxon>BOP clade</taxon>
        <taxon>Oryzoideae</taxon>
        <taxon>Oryzeae</taxon>
        <taxon>Oryzinae</taxon>
        <taxon>Oryza</taxon>
        <taxon>Oryza sativa</taxon>
    </lineage>
</organism>
<protein>
    <submittedName>
        <fullName evidence="2">Os04g0591232 protein</fullName>
    </submittedName>
</protein>
<proteinExistence type="predicted"/>
<keyword evidence="3" id="KW-1185">Reference proteome</keyword>
<reference evidence="2 3" key="3">
    <citation type="journal article" date="2013" name="Rice">
        <title>Improvement of the Oryza sativa Nipponbare reference genome using next generation sequence and optical map data.</title>
        <authorList>
            <person name="Kawahara Y."/>
            <person name="de la Bastide M."/>
            <person name="Hamilton J.P."/>
            <person name="Kanamori H."/>
            <person name="McCombie W.R."/>
            <person name="Ouyang S."/>
            <person name="Schwartz D.C."/>
            <person name="Tanaka T."/>
            <person name="Wu J."/>
            <person name="Zhou S."/>
            <person name="Childs K.L."/>
            <person name="Davidson R.M."/>
            <person name="Lin H."/>
            <person name="Quesada-Ocampo L."/>
            <person name="Vaillancourt B."/>
            <person name="Sakai H."/>
            <person name="Lee S.S."/>
            <person name="Kim J."/>
            <person name="Numa H."/>
            <person name="Itoh T."/>
            <person name="Buell C.R."/>
            <person name="Matsumoto T."/>
        </authorList>
    </citation>
    <scope>NUCLEOTIDE SEQUENCE [LARGE SCALE GENOMIC DNA]</scope>
    <source>
        <strain evidence="3">cv. Nipponbare</strain>
    </source>
</reference>
<dbReference type="EMBL" id="AP014960">
    <property type="protein sequence ID" value="BAS90754.1"/>
    <property type="molecule type" value="Genomic_DNA"/>
</dbReference>